<keyword evidence="4" id="KW-1185">Reference proteome</keyword>
<dbReference type="Proteomes" id="UP000031057">
    <property type="component" value="Unassembled WGS sequence"/>
</dbReference>
<dbReference type="RefSeq" id="WP_039280754.1">
    <property type="nucleotide sequence ID" value="NZ_JTDI01000002.1"/>
</dbReference>
<evidence type="ECO:0008006" key="5">
    <source>
        <dbReference type="Google" id="ProtNLM"/>
    </source>
</evidence>
<dbReference type="EMBL" id="JTDI01000002">
    <property type="protein sequence ID" value="KHK92400.1"/>
    <property type="molecule type" value="Genomic_DNA"/>
</dbReference>
<name>A0A0B1ZMN4_9SPHN</name>
<proteinExistence type="predicted"/>
<dbReference type="OrthoDB" id="7429203at2"/>
<feature type="compositionally biased region" description="Polar residues" evidence="1">
    <location>
        <begin position="54"/>
        <end position="65"/>
    </location>
</feature>
<protein>
    <recommendedName>
        <fullName evidence="5">Lipoprotein</fullName>
    </recommendedName>
</protein>
<dbReference type="AlphaFoldDB" id="A0A0B1ZMN4"/>
<accession>A0A0B1ZMN4</accession>
<organism evidence="3 4">
    <name type="scientific">Novosphingobium malaysiense</name>
    <dbReference type="NCBI Taxonomy" id="1348853"/>
    <lineage>
        <taxon>Bacteria</taxon>
        <taxon>Pseudomonadati</taxon>
        <taxon>Pseudomonadota</taxon>
        <taxon>Alphaproteobacteria</taxon>
        <taxon>Sphingomonadales</taxon>
        <taxon>Sphingomonadaceae</taxon>
        <taxon>Novosphingobium</taxon>
    </lineage>
</organism>
<gene>
    <name evidence="3" type="ORF">LK12_06220</name>
</gene>
<feature type="signal peptide" evidence="2">
    <location>
        <begin position="1"/>
        <end position="21"/>
    </location>
</feature>
<evidence type="ECO:0000256" key="2">
    <source>
        <dbReference type="SAM" id="SignalP"/>
    </source>
</evidence>
<dbReference type="STRING" id="1348853.LK12_06220"/>
<comment type="caution">
    <text evidence="3">The sequence shown here is derived from an EMBL/GenBank/DDBJ whole genome shotgun (WGS) entry which is preliminary data.</text>
</comment>
<evidence type="ECO:0000313" key="4">
    <source>
        <dbReference type="Proteomes" id="UP000031057"/>
    </source>
</evidence>
<evidence type="ECO:0000313" key="3">
    <source>
        <dbReference type="EMBL" id="KHK92400.1"/>
    </source>
</evidence>
<sequence length="72" mass="7340">MKRACLLVCLFALAACGKADNDPGPGGVTVGEAKALDQAAAMLDARRPPAEALESSTAQWPQSDASEAAEQP</sequence>
<feature type="chain" id="PRO_5002065241" description="Lipoprotein" evidence="2">
    <location>
        <begin position="22"/>
        <end position="72"/>
    </location>
</feature>
<feature type="region of interest" description="Disordered" evidence="1">
    <location>
        <begin position="43"/>
        <end position="72"/>
    </location>
</feature>
<keyword evidence="2" id="KW-0732">Signal</keyword>
<dbReference type="PROSITE" id="PS51257">
    <property type="entry name" value="PROKAR_LIPOPROTEIN"/>
    <property type="match status" value="1"/>
</dbReference>
<reference evidence="3 4" key="1">
    <citation type="submission" date="2014-10" db="EMBL/GenBank/DDBJ databases">
        <title>Genome sequence of Novosphingobium malaysiense MUSC 273(T).</title>
        <authorList>
            <person name="Lee L.-H."/>
        </authorList>
    </citation>
    <scope>NUCLEOTIDE SEQUENCE [LARGE SCALE GENOMIC DNA]</scope>
    <source>
        <strain evidence="3 4">MUSC 273</strain>
    </source>
</reference>
<evidence type="ECO:0000256" key="1">
    <source>
        <dbReference type="SAM" id="MobiDB-lite"/>
    </source>
</evidence>